<dbReference type="STRING" id="927083.DB32_003655"/>
<protein>
    <submittedName>
        <fullName evidence="2">Uncharacterized protein</fullName>
    </submittedName>
</protein>
<sequence>MRRTTTQARERRRRHPRDGARRERRWHAGGRLLHTCADGTSTRGRPVRLRAVADRLHGDESAYVGHLARTRSIAVAPPHLPLERRSRRERVRRGGDV</sequence>
<dbReference type="EMBL" id="CP011125">
    <property type="protein sequence ID" value="AKF06506.1"/>
    <property type="molecule type" value="Genomic_DNA"/>
</dbReference>
<gene>
    <name evidence="2" type="ORF">DB32_003655</name>
</gene>
<accession>A0A0F6W3F6</accession>
<dbReference type="AlphaFoldDB" id="A0A0F6W3F6"/>
<name>A0A0F6W3F6_9BACT</name>
<dbReference type="KEGG" id="samy:DB32_003655"/>
<feature type="region of interest" description="Disordered" evidence="1">
    <location>
        <begin position="1"/>
        <end position="26"/>
    </location>
</feature>
<proteinExistence type="predicted"/>
<feature type="compositionally biased region" description="Basic and acidic residues" evidence="1">
    <location>
        <begin position="81"/>
        <end position="97"/>
    </location>
</feature>
<organism evidence="2 3">
    <name type="scientific">Sandaracinus amylolyticus</name>
    <dbReference type="NCBI Taxonomy" id="927083"/>
    <lineage>
        <taxon>Bacteria</taxon>
        <taxon>Pseudomonadati</taxon>
        <taxon>Myxococcota</taxon>
        <taxon>Polyangia</taxon>
        <taxon>Polyangiales</taxon>
        <taxon>Sandaracinaceae</taxon>
        <taxon>Sandaracinus</taxon>
    </lineage>
</organism>
<feature type="compositionally biased region" description="Basic residues" evidence="1">
    <location>
        <begin position="10"/>
        <end position="26"/>
    </location>
</feature>
<evidence type="ECO:0000313" key="3">
    <source>
        <dbReference type="Proteomes" id="UP000034883"/>
    </source>
</evidence>
<feature type="region of interest" description="Disordered" evidence="1">
    <location>
        <begin position="78"/>
        <end position="97"/>
    </location>
</feature>
<reference evidence="2 3" key="1">
    <citation type="submission" date="2015-03" db="EMBL/GenBank/DDBJ databases">
        <title>Genome assembly of Sandaracinus amylolyticus DSM 53668.</title>
        <authorList>
            <person name="Sharma G."/>
            <person name="Subramanian S."/>
        </authorList>
    </citation>
    <scope>NUCLEOTIDE SEQUENCE [LARGE SCALE GENOMIC DNA]</scope>
    <source>
        <strain evidence="2 3">DSM 53668</strain>
    </source>
</reference>
<dbReference type="Proteomes" id="UP000034883">
    <property type="component" value="Chromosome"/>
</dbReference>
<evidence type="ECO:0000256" key="1">
    <source>
        <dbReference type="SAM" id="MobiDB-lite"/>
    </source>
</evidence>
<keyword evidence="3" id="KW-1185">Reference proteome</keyword>
<evidence type="ECO:0000313" key="2">
    <source>
        <dbReference type="EMBL" id="AKF06506.1"/>
    </source>
</evidence>